<dbReference type="PANTHER" id="PTHR33121:SF71">
    <property type="entry name" value="OXYGEN SENSOR PROTEIN DOSP"/>
    <property type="match status" value="1"/>
</dbReference>
<keyword evidence="1" id="KW-0472">Membrane</keyword>
<dbReference type="InterPro" id="IPR035919">
    <property type="entry name" value="EAL_sf"/>
</dbReference>
<dbReference type="EMBL" id="JARTFS010000013">
    <property type="protein sequence ID" value="MED4402719.1"/>
    <property type="molecule type" value="Genomic_DNA"/>
</dbReference>
<reference evidence="4 5" key="1">
    <citation type="submission" date="2023-03" db="EMBL/GenBank/DDBJ databases">
        <title>Bacillus Genome Sequencing.</title>
        <authorList>
            <person name="Dunlap C."/>
        </authorList>
    </citation>
    <scope>NUCLEOTIDE SEQUENCE [LARGE SCALE GENOMIC DNA]</scope>
    <source>
        <strain evidence="4 5">NRS-1717</strain>
    </source>
</reference>
<evidence type="ECO:0000259" key="3">
    <source>
        <dbReference type="PROSITE" id="PS50887"/>
    </source>
</evidence>
<keyword evidence="1" id="KW-0812">Transmembrane</keyword>
<feature type="domain" description="GGDEF" evidence="3">
    <location>
        <begin position="130"/>
        <end position="262"/>
    </location>
</feature>
<name>A0ABU6P021_9BACI</name>
<evidence type="ECO:0000313" key="4">
    <source>
        <dbReference type="EMBL" id="MED4402719.1"/>
    </source>
</evidence>
<dbReference type="InterPro" id="IPR000160">
    <property type="entry name" value="GGDEF_dom"/>
</dbReference>
<gene>
    <name evidence="4" type="ORF">P9271_15550</name>
</gene>
<dbReference type="SUPFAM" id="SSF141868">
    <property type="entry name" value="EAL domain-like"/>
    <property type="match status" value="1"/>
</dbReference>
<dbReference type="RefSeq" id="WP_328015513.1">
    <property type="nucleotide sequence ID" value="NZ_JARTFS010000013.1"/>
</dbReference>
<feature type="transmembrane region" description="Helical" evidence="1">
    <location>
        <begin position="12"/>
        <end position="37"/>
    </location>
</feature>
<dbReference type="Gene3D" id="3.20.20.450">
    <property type="entry name" value="EAL domain"/>
    <property type="match status" value="1"/>
</dbReference>
<dbReference type="InterPro" id="IPR001633">
    <property type="entry name" value="EAL_dom"/>
</dbReference>
<organism evidence="4 5">
    <name type="scientific">Metabacillus fastidiosus</name>
    <dbReference type="NCBI Taxonomy" id="1458"/>
    <lineage>
        <taxon>Bacteria</taxon>
        <taxon>Bacillati</taxon>
        <taxon>Bacillota</taxon>
        <taxon>Bacilli</taxon>
        <taxon>Bacillales</taxon>
        <taxon>Bacillaceae</taxon>
        <taxon>Metabacillus</taxon>
    </lineage>
</organism>
<protein>
    <submittedName>
        <fullName evidence="4">EAL domain-containing protein</fullName>
    </submittedName>
</protein>
<dbReference type="SMART" id="SM00267">
    <property type="entry name" value="GGDEF"/>
    <property type="match status" value="1"/>
</dbReference>
<proteinExistence type="predicted"/>
<dbReference type="PROSITE" id="PS50883">
    <property type="entry name" value="EAL"/>
    <property type="match status" value="1"/>
</dbReference>
<keyword evidence="5" id="KW-1185">Reference proteome</keyword>
<feature type="transmembrane region" description="Helical" evidence="1">
    <location>
        <begin position="43"/>
        <end position="65"/>
    </location>
</feature>
<dbReference type="Pfam" id="PF00990">
    <property type="entry name" value="GGDEF"/>
    <property type="match status" value="1"/>
</dbReference>
<dbReference type="Gene3D" id="3.30.70.270">
    <property type="match status" value="1"/>
</dbReference>
<evidence type="ECO:0000256" key="1">
    <source>
        <dbReference type="SAM" id="Phobius"/>
    </source>
</evidence>
<dbReference type="CDD" id="cd01949">
    <property type="entry name" value="GGDEF"/>
    <property type="match status" value="1"/>
</dbReference>
<accession>A0ABU6P021</accession>
<dbReference type="InterPro" id="IPR043128">
    <property type="entry name" value="Rev_trsase/Diguanyl_cyclase"/>
</dbReference>
<dbReference type="SUPFAM" id="SSF55073">
    <property type="entry name" value="Nucleotide cyclase"/>
    <property type="match status" value="1"/>
</dbReference>
<sequence>MKKIFQFQKGNRLWILILAVIIIPNIIEEFLTMIFHFKFDHTIWYEVVDTAVVLVIATPIFLYLIKRMDGYANQLEEQLIKNLKITKQLQIKNEQLNQQAYYDYLTGLPNRFMLFENLNKLIEDMDSEKKQIAVMFIDLDRFKTINDTMGHISGDYLIQQVAKRLRDSIPKKDFVYRHGGDEFIILLEETDKEQYIKTASSILELFSLPFSINNESLFTTASIGISIYPFHGEDAETLIKNADTAMYEAKERGKNTYQIYNADPDDKIIRRMKLENGLRTVLENDELRVYYQPQVDLRTGKIKGVEALLRWIHPELGFIPPDEFIPLAEETGAIIPIGEWVLETACKQAKLWQMSTNPSLCVSVNVSIRQIKEDNFVDVVAEIVERSGLEPAYLELEITETLMQNIDASLTVFNQLKKLGVQISIDDFGTGYSSLSLLAHLPIDYLKIDRSFTNGMLEHSNTISIVKTIINMGRNLNLKIVAEGIEEERQELFLSQHGCHIGQGYYYSRPLPVEELDKLLEEQHEAVFTAY</sequence>
<keyword evidence="1" id="KW-1133">Transmembrane helix</keyword>
<dbReference type="Pfam" id="PF00563">
    <property type="entry name" value="EAL"/>
    <property type="match status" value="1"/>
</dbReference>
<evidence type="ECO:0000313" key="5">
    <source>
        <dbReference type="Proteomes" id="UP001342826"/>
    </source>
</evidence>
<dbReference type="InterPro" id="IPR050706">
    <property type="entry name" value="Cyclic-di-GMP_PDE-like"/>
</dbReference>
<feature type="domain" description="EAL" evidence="2">
    <location>
        <begin position="271"/>
        <end position="524"/>
    </location>
</feature>
<dbReference type="Proteomes" id="UP001342826">
    <property type="component" value="Unassembled WGS sequence"/>
</dbReference>
<dbReference type="CDD" id="cd01948">
    <property type="entry name" value="EAL"/>
    <property type="match status" value="1"/>
</dbReference>
<dbReference type="PANTHER" id="PTHR33121">
    <property type="entry name" value="CYCLIC DI-GMP PHOSPHODIESTERASE PDEF"/>
    <property type="match status" value="1"/>
</dbReference>
<dbReference type="InterPro" id="IPR029787">
    <property type="entry name" value="Nucleotide_cyclase"/>
</dbReference>
<dbReference type="NCBIfam" id="TIGR00254">
    <property type="entry name" value="GGDEF"/>
    <property type="match status" value="1"/>
</dbReference>
<dbReference type="PROSITE" id="PS50887">
    <property type="entry name" value="GGDEF"/>
    <property type="match status" value="1"/>
</dbReference>
<dbReference type="SMART" id="SM00052">
    <property type="entry name" value="EAL"/>
    <property type="match status" value="1"/>
</dbReference>
<evidence type="ECO:0000259" key="2">
    <source>
        <dbReference type="PROSITE" id="PS50883"/>
    </source>
</evidence>
<comment type="caution">
    <text evidence="4">The sequence shown here is derived from an EMBL/GenBank/DDBJ whole genome shotgun (WGS) entry which is preliminary data.</text>
</comment>